<organism evidence="1 2">
    <name type="scientific">Galdieria yellowstonensis</name>
    <dbReference type="NCBI Taxonomy" id="3028027"/>
    <lineage>
        <taxon>Eukaryota</taxon>
        <taxon>Rhodophyta</taxon>
        <taxon>Bangiophyceae</taxon>
        <taxon>Galdieriales</taxon>
        <taxon>Galdieriaceae</taxon>
        <taxon>Galdieria</taxon>
    </lineage>
</organism>
<sequence>MLTLRALGIYSFLPCQVKLFSGHGKKLSSKYTHKFRYHNICMKGSGRGEEVSSIARLQQQSRRVFLISVAQFALLGLLRPKEAVAAEESFAKIWTRRVFPKAGYNTPESLTSETVQIDAEAMKDPQVKKGLENLRAYRKKVLDMCSAFQKDPQLEIQQLVRDNFNVAQLRDDLNKANRVFNEETQITTDRFVRNILQDVDELESVSGLLEDKTRTPRKIENTQKWLKKLYHDFDRFLALYPES</sequence>
<dbReference type="AlphaFoldDB" id="A0AAV9IGD3"/>
<reference evidence="1 2" key="1">
    <citation type="submission" date="2022-07" db="EMBL/GenBank/DDBJ databases">
        <title>Genome-wide signatures of adaptation to extreme environments.</title>
        <authorList>
            <person name="Cho C.H."/>
            <person name="Yoon H.S."/>
        </authorList>
    </citation>
    <scope>NUCLEOTIDE SEQUENCE [LARGE SCALE GENOMIC DNA]</scope>
    <source>
        <strain evidence="1 2">108.79 E11</strain>
    </source>
</reference>
<dbReference type="EMBL" id="JANCYU010000040">
    <property type="protein sequence ID" value="KAK4526430.1"/>
    <property type="molecule type" value="Genomic_DNA"/>
</dbReference>
<keyword evidence="2" id="KW-1185">Reference proteome</keyword>
<evidence type="ECO:0000313" key="1">
    <source>
        <dbReference type="EMBL" id="KAK4526430.1"/>
    </source>
</evidence>
<evidence type="ECO:0000313" key="2">
    <source>
        <dbReference type="Proteomes" id="UP001300502"/>
    </source>
</evidence>
<name>A0AAV9IGD3_9RHOD</name>
<dbReference type="Proteomes" id="UP001300502">
    <property type="component" value="Unassembled WGS sequence"/>
</dbReference>
<accession>A0AAV9IGD3</accession>
<gene>
    <name evidence="1" type="ORF">GAYE_SCF24G4345</name>
</gene>
<comment type="caution">
    <text evidence="1">The sequence shown here is derived from an EMBL/GenBank/DDBJ whole genome shotgun (WGS) entry which is preliminary data.</text>
</comment>
<protein>
    <submittedName>
        <fullName evidence="1">Uncharacterized protein</fullName>
    </submittedName>
</protein>
<proteinExistence type="predicted"/>